<accession>A0A2T3FTF1</accession>
<evidence type="ECO:0000313" key="2">
    <source>
        <dbReference type="Proteomes" id="UP000241048"/>
    </source>
</evidence>
<dbReference type="RefSeq" id="WP_106999792.1">
    <property type="nucleotide sequence ID" value="NZ_PYLO01000001.1"/>
</dbReference>
<comment type="caution">
    <text evidence="1">The sequence shown here is derived from an EMBL/GenBank/DDBJ whole genome shotgun (WGS) entry which is preliminary data.</text>
</comment>
<evidence type="ECO:0000313" key="1">
    <source>
        <dbReference type="EMBL" id="PST38556.1"/>
    </source>
</evidence>
<reference evidence="1 2" key="1">
    <citation type="submission" date="2018-03" db="EMBL/GenBank/DDBJ databases">
        <title>Lachnoclostridium SNUG30386 gen.nov., sp.nov., isolated from human faeces.</title>
        <authorList>
            <person name="Seo B."/>
            <person name="Jeon K."/>
            <person name="Ko G."/>
        </authorList>
    </citation>
    <scope>NUCLEOTIDE SEQUENCE [LARGE SCALE GENOMIC DNA]</scope>
    <source>
        <strain evidence="1 2">SNUG30386</strain>
    </source>
</reference>
<sequence length="77" mass="8688">MDKLSREEVKELVEKISYGMGSDEEVSEWIQKIMDSVPNRNVVEAIMSGPNASIEEILDKLYTGLSLLDCHSENLTE</sequence>
<name>A0A2T3FTF1_9CLOT</name>
<proteinExistence type="predicted"/>
<organism evidence="1 2">
    <name type="scientific">Clostridium fessum</name>
    <dbReference type="NCBI Taxonomy" id="2126740"/>
    <lineage>
        <taxon>Bacteria</taxon>
        <taxon>Bacillati</taxon>
        <taxon>Bacillota</taxon>
        <taxon>Clostridia</taxon>
        <taxon>Eubacteriales</taxon>
        <taxon>Clostridiaceae</taxon>
        <taxon>Clostridium</taxon>
    </lineage>
</organism>
<gene>
    <name evidence="1" type="ORF">C7U56_00930</name>
</gene>
<dbReference type="EMBL" id="PYLO01000001">
    <property type="protein sequence ID" value="PST38556.1"/>
    <property type="molecule type" value="Genomic_DNA"/>
</dbReference>
<dbReference type="AlphaFoldDB" id="A0A2T3FTF1"/>
<dbReference type="Proteomes" id="UP000241048">
    <property type="component" value="Unassembled WGS sequence"/>
</dbReference>
<protein>
    <submittedName>
        <fullName evidence="1">Uncharacterized protein</fullName>
    </submittedName>
</protein>
<keyword evidence="2" id="KW-1185">Reference proteome</keyword>